<organism evidence="1 2">
    <name type="scientific">Plutella xylostella</name>
    <name type="common">Diamondback moth</name>
    <name type="synonym">Plutella maculipennis</name>
    <dbReference type="NCBI Taxonomy" id="51655"/>
    <lineage>
        <taxon>Eukaryota</taxon>
        <taxon>Metazoa</taxon>
        <taxon>Ecdysozoa</taxon>
        <taxon>Arthropoda</taxon>
        <taxon>Hexapoda</taxon>
        <taxon>Insecta</taxon>
        <taxon>Pterygota</taxon>
        <taxon>Neoptera</taxon>
        <taxon>Endopterygota</taxon>
        <taxon>Lepidoptera</taxon>
        <taxon>Glossata</taxon>
        <taxon>Ditrysia</taxon>
        <taxon>Yponomeutoidea</taxon>
        <taxon>Plutellidae</taxon>
        <taxon>Plutella</taxon>
    </lineage>
</organism>
<keyword evidence="2" id="KW-1185">Reference proteome</keyword>
<dbReference type="Proteomes" id="UP000823941">
    <property type="component" value="Chromosome 10"/>
</dbReference>
<evidence type="ECO:0000313" key="2">
    <source>
        <dbReference type="Proteomes" id="UP000823941"/>
    </source>
</evidence>
<protein>
    <submittedName>
        <fullName evidence="1">Uncharacterized protein</fullName>
    </submittedName>
</protein>
<proteinExistence type="predicted"/>
<accession>A0ABQ7QQM6</accession>
<dbReference type="EMBL" id="JAHIBW010000010">
    <property type="protein sequence ID" value="KAG7307355.1"/>
    <property type="molecule type" value="Genomic_DNA"/>
</dbReference>
<evidence type="ECO:0000313" key="1">
    <source>
        <dbReference type="EMBL" id="KAG7307355.1"/>
    </source>
</evidence>
<comment type="caution">
    <text evidence="1">The sequence shown here is derived from an EMBL/GenBank/DDBJ whole genome shotgun (WGS) entry which is preliminary data.</text>
</comment>
<name>A0ABQ7QQM6_PLUXY</name>
<sequence length="276" mass="31336">MSTSLMDTDAILSSSEHWSRLDEEWGTPIDLETDDQQDDNFVPPTSLQSIFSTIDLRPKHTFDSAIMLRRVQRKVYDSLSKRSAASVNYKDFIQELDRDEATHKEQVDKQFYYIGGQIISAASVDEICDNIDDIFKSVSKLSATTSTIRPSKAAKPAPKIPEVVECSFSTSDLSFDDTHDFEKEKSDGDDVDRFIDELFDELNQTMASLQKSSVLDQSGARILDQTTTIESVTTLVKKFSSILESPAVKCSPRRQRQCCERFKDLADFWKNRTLQL</sequence>
<gene>
    <name evidence="1" type="ORF">JYU34_007538</name>
</gene>
<reference evidence="1 2" key="1">
    <citation type="submission" date="2021-06" db="EMBL/GenBank/DDBJ databases">
        <title>A haploid diamondback moth (Plutella xylostella L.) genome assembly resolves 31 chromosomes and identifies a diamide resistance mutation.</title>
        <authorList>
            <person name="Ward C.M."/>
            <person name="Perry K.D."/>
            <person name="Baker G."/>
            <person name="Powis K."/>
            <person name="Heckel D.G."/>
            <person name="Baxter S.W."/>
        </authorList>
    </citation>
    <scope>NUCLEOTIDE SEQUENCE [LARGE SCALE GENOMIC DNA]</scope>
    <source>
        <strain evidence="1 2">LV</strain>
        <tissue evidence="1">Single pupa</tissue>
    </source>
</reference>